<dbReference type="InterPro" id="IPR040131">
    <property type="entry name" value="MnmG_N"/>
</dbReference>
<dbReference type="NCBIfam" id="NF003739">
    <property type="entry name" value="PRK05335.1"/>
    <property type="match status" value="1"/>
</dbReference>
<comment type="catalytic activity">
    <reaction evidence="11">
        <text>uridine(54) in tRNA + (6R)-5,10-methylene-5,6,7,8-tetrahydrofolate + NADH + H(+) = 5-methyluridine(54) in tRNA + (6S)-5,6,7,8-tetrahydrofolate + NAD(+)</text>
        <dbReference type="Rhea" id="RHEA:16873"/>
        <dbReference type="Rhea" id="RHEA-COMP:10167"/>
        <dbReference type="Rhea" id="RHEA-COMP:10193"/>
        <dbReference type="ChEBI" id="CHEBI:15378"/>
        <dbReference type="ChEBI" id="CHEBI:15636"/>
        <dbReference type="ChEBI" id="CHEBI:57453"/>
        <dbReference type="ChEBI" id="CHEBI:57540"/>
        <dbReference type="ChEBI" id="CHEBI:57945"/>
        <dbReference type="ChEBI" id="CHEBI:65315"/>
        <dbReference type="ChEBI" id="CHEBI:74447"/>
        <dbReference type="EC" id="2.1.1.74"/>
    </reaction>
</comment>
<evidence type="ECO:0000256" key="11">
    <source>
        <dbReference type="HAMAP-Rule" id="MF_01037"/>
    </source>
</evidence>
<dbReference type="GO" id="GO:0047151">
    <property type="term" value="F:tRNA (uracil(54)-C5)-methyltransferase activity, 5,10-methylenetetrahydrofolate-dependent"/>
    <property type="evidence" value="ECO:0007669"/>
    <property type="project" value="UniProtKB-UniRule"/>
</dbReference>
<protein>
    <recommendedName>
        <fullName evidence="11">Methylenetetrahydrofolate--tRNA-(uracil-5-)-methyltransferase TrmFO</fullName>
        <ecNumber evidence="11">2.1.1.74</ecNumber>
    </recommendedName>
    <alternativeName>
        <fullName evidence="11">Folate-dependent tRNA (uracil-5-)-methyltransferase</fullName>
    </alternativeName>
    <alternativeName>
        <fullName evidence="11">Folate-dependent tRNA(M-5-U54)-methyltransferase</fullName>
    </alternativeName>
</protein>
<proteinExistence type="inferred from homology"/>
<evidence type="ECO:0000256" key="9">
    <source>
        <dbReference type="ARBA" id="ARBA00022857"/>
    </source>
</evidence>
<evidence type="ECO:0000256" key="7">
    <source>
        <dbReference type="ARBA" id="ARBA00022694"/>
    </source>
</evidence>
<dbReference type="Pfam" id="PF01134">
    <property type="entry name" value="GIDA"/>
    <property type="match status" value="1"/>
</dbReference>
<evidence type="ECO:0000256" key="10">
    <source>
        <dbReference type="ARBA" id="ARBA00023027"/>
    </source>
</evidence>
<dbReference type="PANTHER" id="PTHR11806">
    <property type="entry name" value="GLUCOSE INHIBITED DIVISION PROTEIN A"/>
    <property type="match status" value="1"/>
</dbReference>
<feature type="binding site" evidence="11">
    <location>
        <begin position="10"/>
        <end position="15"/>
    </location>
    <ligand>
        <name>FAD</name>
        <dbReference type="ChEBI" id="CHEBI:57692"/>
    </ligand>
</feature>
<dbReference type="GO" id="GO:0050660">
    <property type="term" value="F:flavin adenine dinucleotide binding"/>
    <property type="evidence" value="ECO:0007669"/>
    <property type="project" value="UniProtKB-UniRule"/>
</dbReference>
<comment type="function">
    <text evidence="2">NAD-binding protein involved in the addition of a carboxymethylaminomethyl (cmnm) group at the wobble position (U34) of certain tRNAs, forming tRNA-cmnm(5)s(2)U34.</text>
</comment>
<keyword evidence="7 11" id="KW-0819">tRNA processing</keyword>
<dbReference type="AlphaFoldDB" id="A0A1Y6B3V6"/>
<evidence type="ECO:0000313" key="13">
    <source>
        <dbReference type="EMBL" id="SME90364.1"/>
    </source>
</evidence>
<evidence type="ECO:0000256" key="2">
    <source>
        <dbReference type="ARBA" id="ARBA00003717"/>
    </source>
</evidence>
<evidence type="ECO:0000256" key="1">
    <source>
        <dbReference type="ARBA" id="ARBA00001974"/>
    </source>
</evidence>
<keyword evidence="14" id="KW-1185">Reference proteome</keyword>
<comment type="similarity">
    <text evidence="11">Belongs to the MnmG family. TrmFO subfamily.</text>
</comment>
<dbReference type="PANTHER" id="PTHR11806:SF2">
    <property type="entry name" value="METHYLENETETRAHYDROFOLATE--TRNA-(URACIL-5-)-METHYLTRANSFERASE TRMFO"/>
    <property type="match status" value="1"/>
</dbReference>
<dbReference type="InterPro" id="IPR002218">
    <property type="entry name" value="MnmG-rel"/>
</dbReference>
<keyword evidence="6 11" id="KW-0808">Transferase</keyword>
<dbReference type="HAMAP" id="MF_01037">
    <property type="entry name" value="TrmFO"/>
    <property type="match status" value="1"/>
</dbReference>
<dbReference type="SUPFAM" id="SSF51905">
    <property type="entry name" value="FAD/NAD(P)-binding domain"/>
    <property type="match status" value="1"/>
</dbReference>
<evidence type="ECO:0000256" key="6">
    <source>
        <dbReference type="ARBA" id="ARBA00022679"/>
    </source>
</evidence>
<dbReference type="EMBL" id="FWZT01000001">
    <property type="protein sequence ID" value="SME90364.1"/>
    <property type="molecule type" value="Genomic_DNA"/>
</dbReference>
<dbReference type="OrthoDB" id="5288069at2"/>
<organism evidence="13 14">
    <name type="scientific">Pseudobacteriovorax antillogorgiicola</name>
    <dbReference type="NCBI Taxonomy" id="1513793"/>
    <lineage>
        <taxon>Bacteria</taxon>
        <taxon>Pseudomonadati</taxon>
        <taxon>Bdellovibrionota</taxon>
        <taxon>Oligoflexia</taxon>
        <taxon>Oligoflexales</taxon>
        <taxon>Pseudobacteriovoracaceae</taxon>
        <taxon>Pseudobacteriovorax</taxon>
    </lineage>
</organism>
<dbReference type="InterPro" id="IPR020595">
    <property type="entry name" value="MnmG-rel_CS"/>
</dbReference>
<comment type="catalytic activity">
    <reaction evidence="11">
        <text>uridine(54) in tRNA + (6R)-5,10-methylene-5,6,7,8-tetrahydrofolate + NADPH + H(+) = 5-methyluridine(54) in tRNA + (6S)-5,6,7,8-tetrahydrofolate + NADP(+)</text>
        <dbReference type="Rhea" id="RHEA:62372"/>
        <dbReference type="Rhea" id="RHEA-COMP:10167"/>
        <dbReference type="Rhea" id="RHEA-COMP:10193"/>
        <dbReference type="ChEBI" id="CHEBI:15378"/>
        <dbReference type="ChEBI" id="CHEBI:15636"/>
        <dbReference type="ChEBI" id="CHEBI:57453"/>
        <dbReference type="ChEBI" id="CHEBI:57783"/>
        <dbReference type="ChEBI" id="CHEBI:58349"/>
        <dbReference type="ChEBI" id="CHEBI:65315"/>
        <dbReference type="ChEBI" id="CHEBI:74447"/>
        <dbReference type="EC" id="2.1.1.74"/>
    </reaction>
</comment>
<evidence type="ECO:0000259" key="12">
    <source>
        <dbReference type="Pfam" id="PF01134"/>
    </source>
</evidence>
<dbReference type="Proteomes" id="UP000192907">
    <property type="component" value="Unassembled WGS sequence"/>
</dbReference>
<dbReference type="GO" id="GO:0002098">
    <property type="term" value="P:tRNA wobble uridine modification"/>
    <property type="evidence" value="ECO:0007669"/>
    <property type="project" value="TreeGrafter"/>
</dbReference>
<comment type="cofactor">
    <cofactor evidence="1 11">
        <name>FAD</name>
        <dbReference type="ChEBI" id="CHEBI:57692"/>
    </cofactor>
</comment>
<dbReference type="PROSITE" id="PS01281">
    <property type="entry name" value="GIDA_2"/>
    <property type="match status" value="1"/>
</dbReference>
<gene>
    <name evidence="11" type="primary">trmFO</name>
    <name evidence="13" type="ORF">SAMN06296036_101358</name>
</gene>
<feature type="domain" description="MnmG N-terminal" evidence="12">
    <location>
        <begin position="6"/>
        <end position="376"/>
    </location>
</feature>
<evidence type="ECO:0000313" key="14">
    <source>
        <dbReference type="Proteomes" id="UP000192907"/>
    </source>
</evidence>
<sequence length="446" mass="49171">MSDNWVHIVGGGLAGSEAAWQALRQGCKVRLYEMRPKKLTPAHKTGLLAELVCSNSLKSLNEGSAPGLLKREMELLDSLVVKAAKEARVPAGQALAVDREQFSGIISKTLQNNPNFELVEDEVSSLPTEDELLKSGDCWIVSSGPLTSNDLSKELLKLCGEEDELHFYDAIAPVIEGDSINRSVVYSASRWQEGEGDYLNIPLNKDQYNAFVDEVIAAEKMPLHDFEDVKYFESCLPIEVMIERGRDTLRFGPMKPSGLNDPATGRWAYANIQLRMEDREGAMYSMVGFQTKMKWPEQKRIFRTLPGLENAEFFKLGSVHRNTYLNSPKVLTDDLSFKRNRRILLAGQITGVEGYTESAAMGLLAGRAAAAKVLGKAAAAMPPQETMMGSLLSHVVSGGRGDYSPMNANLGLLPTIPKKRGVSKADRKAEQCSRAFEKFQDFSSTI</sequence>
<dbReference type="RefSeq" id="WP_132314526.1">
    <property type="nucleotide sequence ID" value="NZ_FWZT01000001.1"/>
</dbReference>
<dbReference type="EC" id="2.1.1.74" evidence="11"/>
<dbReference type="NCBIfam" id="TIGR00137">
    <property type="entry name" value="gid_trmFO"/>
    <property type="match status" value="1"/>
</dbReference>
<comment type="function">
    <text evidence="11">Catalyzes the folate-dependent formation of 5-methyl-uridine at position 54 (M-5-U54) in all tRNAs.</text>
</comment>
<dbReference type="GO" id="GO:0005829">
    <property type="term" value="C:cytosol"/>
    <property type="evidence" value="ECO:0007669"/>
    <property type="project" value="TreeGrafter"/>
</dbReference>
<dbReference type="GO" id="GO:0030488">
    <property type="term" value="P:tRNA methylation"/>
    <property type="evidence" value="ECO:0007669"/>
    <property type="project" value="TreeGrafter"/>
</dbReference>
<dbReference type="InterPro" id="IPR004417">
    <property type="entry name" value="TrmFO"/>
</dbReference>
<keyword evidence="5 11" id="KW-0285">Flavoprotein</keyword>
<dbReference type="InterPro" id="IPR036188">
    <property type="entry name" value="FAD/NAD-bd_sf"/>
</dbReference>
<keyword evidence="10 11" id="KW-0520">NAD</keyword>
<comment type="subcellular location">
    <subcellularLocation>
        <location evidence="11">Cytoplasm</location>
    </subcellularLocation>
</comment>
<keyword evidence="8 11" id="KW-0274">FAD</keyword>
<accession>A0A1Y6B3V6</accession>
<evidence type="ECO:0000256" key="8">
    <source>
        <dbReference type="ARBA" id="ARBA00022827"/>
    </source>
</evidence>
<evidence type="ECO:0000256" key="3">
    <source>
        <dbReference type="ARBA" id="ARBA00022490"/>
    </source>
</evidence>
<keyword evidence="9 11" id="KW-0521">NADP</keyword>
<name>A0A1Y6B3V6_9BACT</name>
<keyword evidence="3 11" id="KW-0963">Cytoplasm</keyword>
<dbReference type="Gene3D" id="3.50.50.60">
    <property type="entry name" value="FAD/NAD(P)-binding domain"/>
    <property type="match status" value="2"/>
</dbReference>
<evidence type="ECO:0000256" key="5">
    <source>
        <dbReference type="ARBA" id="ARBA00022630"/>
    </source>
</evidence>
<dbReference type="STRING" id="1513793.SAMN06296036_101358"/>
<evidence type="ECO:0000256" key="4">
    <source>
        <dbReference type="ARBA" id="ARBA00022603"/>
    </source>
</evidence>
<reference evidence="14" key="1">
    <citation type="submission" date="2017-04" db="EMBL/GenBank/DDBJ databases">
        <authorList>
            <person name="Varghese N."/>
            <person name="Submissions S."/>
        </authorList>
    </citation>
    <scope>NUCLEOTIDE SEQUENCE [LARGE SCALE GENOMIC DNA]</scope>
    <source>
        <strain evidence="14">RKEM611</strain>
    </source>
</reference>
<keyword evidence="4 11" id="KW-0489">Methyltransferase</keyword>